<dbReference type="EMBL" id="QUAB01000017">
    <property type="protein sequence ID" value="REJ07362.1"/>
    <property type="molecule type" value="Genomic_DNA"/>
</dbReference>
<evidence type="ECO:0000313" key="2">
    <source>
        <dbReference type="Proteomes" id="UP000262172"/>
    </source>
</evidence>
<reference evidence="1 2" key="1">
    <citation type="submission" date="2018-08" db="EMBL/GenBank/DDBJ databases">
        <title>Isolation, diversity and antifungal activity of Actinobacteria from cow dung.</title>
        <authorList>
            <person name="Ling L."/>
        </authorList>
    </citation>
    <scope>NUCLEOTIDE SEQUENCE [LARGE SCALE GENOMIC DNA]</scope>
    <source>
        <strain evidence="1 2">NEAU-LLE</strain>
    </source>
</reference>
<organism evidence="1 2">
    <name type="scientific">Microbacterium bovistercoris</name>
    <dbReference type="NCBI Taxonomy" id="2293570"/>
    <lineage>
        <taxon>Bacteria</taxon>
        <taxon>Bacillati</taxon>
        <taxon>Actinomycetota</taxon>
        <taxon>Actinomycetes</taxon>
        <taxon>Micrococcales</taxon>
        <taxon>Microbacteriaceae</taxon>
        <taxon>Microbacterium</taxon>
    </lineage>
</organism>
<name>A0A371NWG2_9MICO</name>
<gene>
    <name evidence="1" type="ORF">DY023_03960</name>
</gene>
<proteinExistence type="predicted"/>
<sequence>MKGFIMAIDNGFVRPPRIDNTPGRRYVLAEEPEVGDLVPTVWNFKAEWMEFVGQDGLAEWEEAMRTKVGIEIDARMAAKPGCATVSGSPGGWDDCDYWGNGC</sequence>
<evidence type="ECO:0000313" key="1">
    <source>
        <dbReference type="EMBL" id="REJ07362.1"/>
    </source>
</evidence>
<accession>A0A371NWG2</accession>
<dbReference type="AlphaFoldDB" id="A0A371NWG2"/>
<protein>
    <submittedName>
        <fullName evidence="1">Uncharacterized protein</fullName>
    </submittedName>
</protein>
<dbReference type="Proteomes" id="UP000262172">
    <property type="component" value="Unassembled WGS sequence"/>
</dbReference>
<keyword evidence="2" id="KW-1185">Reference proteome</keyword>
<comment type="caution">
    <text evidence="1">The sequence shown here is derived from an EMBL/GenBank/DDBJ whole genome shotgun (WGS) entry which is preliminary data.</text>
</comment>